<organism evidence="1 2">
    <name type="scientific">Pyrocoelia pectoralis</name>
    <dbReference type="NCBI Taxonomy" id="417401"/>
    <lineage>
        <taxon>Eukaryota</taxon>
        <taxon>Metazoa</taxon>
        <taxon>Ecdysozoa</taxon>
        <taxon>Arthropoda</taxon>
        <taxon>Hexapoda</taxon>
        <taxon>Insecta</taxon>
        <taxon>Pterygota</taxon>
        <taxon>Neoptera</taxon>
        <taxon>Endopterygota</taxon>
        <taxon>Coleoptera</taxon>
        <taxon>Polyphaga</taxon>
        <taxon>Elateriformia</taxon>
        <taxon>Elateroidea</taxon>
        <taxon>Lampyridae</taxon>
        <taxon>Lampyrinae</taxon>
        <taxon>Pyrocoelia</taxon>
    </lineage>
</organism>
<dbReference type="SUPFAM" id="SSF57850">
    <property type="entry name" value="RING/U-box"/>
    <property type="match status" value="1"/>
</dbReference>
<evidence type="ECO:0000313" key="2">
    <source>
        <dbReference type="Proteomes" id="UP001329430"/>
    </source>
</evidence>
<proteinExistence type="predicted"/>
<dbReference type="AlphaFoldDB" id="A0AAN7VPW4"/>
<gene>
    <name evidence="1" type="ORF">RI129_003638</name>
</gene>
<sequence length="274" mass="31098">MIKPVNIQGCNDRCNICNELLNNSLRLYKCNMGKHLICYTCFLRLSKNGSPHCSKCNSLVLKATASVGFDEYKNITVEKLFRLPTEKINVLLCNSKEKLNNVTEQLQEKQWKPIKCPHIPCSKTLNSSSLRNHFIYEHSNIPIYQLTRGNELQIKTDVSYLEHGITNCIGVIELLPHRTSFWILASASEESTPSLSYALYWLVTNSEVQYQCTIETFSSSNESSCATFCKVNDARNNFSITAIIKAMNCLFLSYGTVQNLVDDYGKLNLCIVIH</sequence>
<dbReference type="EMBL" id="JAVRBK010000002">
    <property type="protein sequence ID" value="KAK5648746.1"/>
    <property type="molecule type" value="Genomic_DNA"/>
</dbReference>
<keyword evidence="2" id="KW-1185">Reference proteome</keyword>
<evidence type="ECO:0000313" key="1">
    <source>
        <dbReference type="EMBL" id="KAK5648746.1"/>
    </source>
</evidence>
<dbReference type="InterPro" id="IPR013083">
    <property type="entry name" value="Znf_RING/FYVE/PHD"/>
</dbReference>
<protein>
    <recommendedName>
        <fullName evidence="3">RING-type domain-containing protein</fullName>
    </recommendedName>
</protein>
<name>A0AAN7VPW4_9COLE</name>
<evidence type="ECO:0008006" key="3">
    <source>
        <dbReference type="Google" id="ProtNLM"/>
    </source>
</evidence>
<comment type="caution">
    <text evidence="1">The sequence shown here is derived from an EMBL/GenBank/DDBJ whole genome shotgun (WGS) entry which is preliminary data.</text>
</comment>
<dbReference type="Gene3D" id="3.30.40.10">
    <property type="entry name" value="Zinc/RING finger domain, C3HC4 (zinc finger)"/>
    <property type="match status" value="1"/>
</dbReference>
<reference evidence="1 2" key="1">
    <citation type="journal article" date="2024" name="Insects">
        <title>An Improved Chromosome-Level Genome Assembly of the Firefly Pyrocoelia pectoralis.</title>
        <authorList>
            <person name="Fu X."/>
            <person name="Meyer-Rochow V.B."/>
            <person name="Ballantyne L."/>
            <person name="Zhu X."/>
        </authorList>
    </citation>
    <scope>NUCLEOTIDE SEQUENCE [LARGE SCALE GENOMIC DNA]</scope>
    <source>
        <strain evidence="1">XCY_ONT2</strain>
    </source>
</reference>
<accession>A0AAN7VPW4</accession>
<dbReference type="Proteomes" id="UP001329430">
    <property type="component" value="Chromosome 2"/>
</dbReference>